<gene>
    <name evidence="1" type="ORF">NQ317_007946</name>
</gene>
<dbReference type="Proteomes" id="UP001162164">
    <property type="component" value="Unassembled WGS sequence"/>
</dbReference>
<evidence type="ECO:0000313" key="2">
    <source>
        <dbReference type="Proteomes" id="UP001162164"/>
    </source>
</evidence>
<accession>A0ABQ9JF12</accession>
<proteinExistence type="predicted"/>
<dbReference type="EMBL" id="JAPWTJ010000622">
    <property type="protein sequence ID" value="KAJ8976810.1"/>
    <property type="molecule type" value="Genomic_DNA"/>
</dbReference>
<reference evidence="1" key="1">
    <citation type="journal article" date="2023" name="Insect Mol. Biol.">
        <title>Genome sequencing provides insights into the evolution of gene families encoding plant cell wall-degrading enzymes in longhorned beetles.</title>
        <authorList>
            <person name="Shin N.R."/>
            <person name="Okamura Y."/>
            <person name="Kirsch R."/>
            <person name="Pauchet Y."/>
        </authorList>
    </citation>
    <scope>NUCLEOTIDE SEQUENCE</scope>
    <source>
        <strain evidence="1">MMC_N1</strain>
    </source>
</reference>
<keyword evidence="2" id="KW-1185">Reference proteome</keyword>
<sequence length="166" mass="18991">MKVLLCHIKTYTVRERTDNILETVAVVAKLQEIKIGTKGPIFSELVYRRSTILSLDSKKALPTLITHMDDAYQHTSELNGNRPAVLRHGPPCFVIRHSELRQPYSIRTVPLTLQLSLKSIARFSFIHKNNSILFNKHKMTAVIHEGDVCDKSRRKRLNFGVVPCLF</sequence>
<evidence type="ECO:0000313" key="1">
    <source>
        <dbReference type="EMBL" id="KAJ8976810.1"/>
    </source>
</evidence>
<protein>
    <submittedName>
        <fullName evidence="1">Uncharacterized protein</fullName>
    </submittedName>
</protein>
<name>A0ABQ9JF12_9CUCU</name>
<organism evidence="1 2">
    <name type="scientific">Molorchus minor</name>
    <dbReference type="NCBI Taxonomy" id="1323400"/>
    <lineage>
        <taxon>Eukaryota</taxon>
        <taxon>Metazoa</taxon>
        <taxon>Ecdysozoa</taxon>
        <taxon>Arthropoda</taxon>
        <taxon>Hexapoda</taxon>
        <taxon>Insecta</taxon>
        <taxon>Pterygota</taxon>
        <taxon>Neoptera</taxon>
        <taxon>Endopterygota</taxon>
        <taxon>Coleoptera</taxon>
        <taxon>Polyphaga</taxon>
        <taxon>Cucujiformia</taxon>
        <taxon>Chrysomeloidea</taxon>
        <taxon>Cerambycidae</taxon>
        <taxon>Lamiinae</taxon>
        <taxon>Monochamini</taxon>
        <taxon>Molorchus</taxon>
    </lineage>
</organism>
<comment type="caution">
    <text evidence="1">The sequence shown here is derived from an EMBL/GenBank/DDBJ whole genome shotgun (WGS) entry which is preliminary data.</text>
</comment>